<evidence type="ECO:0000313" key="2">
    <source>
        <dbReference type="EMBL" id="QPH53581.1"/>
    </source>
</evidence>
<evidence type="ECO:0000313" key="3">
    <source>
        <dbReference type="Proteomes" id="UP000594800"/>
    </source>
</evidence>
<name>A0A7S9LQS5_9RHOB</name>
<dbReference type="SUPFAM" id="SSF55144">
    <property type="entry name" value="LigT-like"/>
    <property type="match status" value="1"/>
</dbReference>
<organism evidence="2 3">
    <name type="scientific">Pontivivens ytuae</name>
    <dbReference type="NCBI Taxonomy" id="2789856"/>
    <lineage>
        <taxon>Bacteria</taxon>
        <taxon>Pseudomonadati</taxon>
        <taxon>Pseudomonadota</taxon>
        <taxon>Alphaproteobacteria</taxon>
        <taxon>Rhodobacterales</taxon>
        <taxon>Paracoccaceae</taxon>
        <taxon>Pontivivens</taxon>
    </lineage>
</organism>
<dbReference type="InterPro" id="IPR015069">
    <property type="entry name" value="2H-PEstase_DUF1868"/>
</dbReference>
<dbReference type="Gene3D" id="3.90.1140.10">
    <property type="entry name" value="Cyclic phosphodiesterase"/>
    <property type="match status" value="1"/>
</dbReference>
<sequence length="238" mass="25946">MSDRLDPAYARDYLTGRLTGGPRPAAVGRKFSADGAVLPAPGNTFLCHVDPASDAHAALARAQDILKAGPLADAFTFLPPASFHMTVFQGVIATERDLERWPGHLATDAAIDDVTTDIEPRVASLTLPTAFQIRPLGIFGGFSVSVSGADAEQEDRLRRTRDTLSDAIGLRAPDHDSYDFHITLGYLLRWLSPEDAETVLDTSRRAAEELPEQITLGPVEFCTFDDMHRFAPVRQLMS</sequence>
<gene>
    <name evidence="2" type="ORF">I0K15_17645</name>
</gene>
<dbReference type="Proteomes" id="UP000594800">
    <property type="component" value="Chromosome"/>
</dbReference>
<dbReference type="InterPro" id="IPR009097">
    <property type="entry name" value="Cyclic_Pdiesterase"/>
</dbReference>
<dbReference type="AlphaFoldDB" id="A0A7S9LQS5"/>
<evidence type="ECO:0000259" key="1">
    <source>
        <dbReference type="Pfam" id="PF08975"/>
    </source>
</evidence>
<feature type="domain" description="DUF1868" evidence="1">
    <location>
        <begin position="30"/>
        <end position="133"/>
    </location>
</feature>
<reference evidence="2 3" key="1">
    <citation type="submission" date="2020-11" db="EMBL/GenBank/DDBJ databases">
        <title>Description of Pontivivens ytuae sp. nov. isolated from deep sea sediment of Mariana Trench.</title>
        <authorList>
            <person name="Wang Z."/>
            <person name="Sun Q.-L."/>
            <person name="Xu X.-D."/>
            <person name="Tang Y.-Z."/>
            <person name="Zhang J."/>
        </authorList>
    </citation>
    <scope>NUCLEOTIDE SEQUENCE [LARGE SCALE GENOMIC DNA]</scope>
    <source>
        <strain evidence="2 3">MT2928</strain>
    </source>
</reference>
<dbReference type="Pfam" id="PF08975">
    <property type="entry name" value="2H-phosphodiest"/>
    <property type="match status" value="1"/>
</dbReference>
<dbReference type="KEGG" id="poz:I0K15_17645"/>
<dbReference type="EMBL" id="CP064942">
    <property type="protein sequence ID" value="QPH53581.1"/>
    <property type="molecule type" value="Genomic_DNA"/>
</dbReference>
<protein>
    <submittedName>
        <fullName evidence="2">DUF1868 domain-containing protein</fullName>
    </submittedName>
</protein>
<dbReference type="RefSeq" id="WP_196102790.1">
    <property type="nucleotide sequence ID" value="NZ_CP064942.1"/>
</dbReference>
<proteinExistence type="predicted"/>
<accession>A0A7S9LQS5</accession>
<keyword evidence="3" id="KW-1185">Reference proteome</keyword>